<accession>A0AA37RWD6</accession>
<dbReference type="EMBL" id="BSNC01000004">
    <property type="protein sequence ID" value="GLP96278.1"/>
    <property type="molecule type" value="Genomic_DNA"/>
</dbReference>
<evidence type="ECO:0000313" key="3">
    <source>
        <dbReference type="EMBL" id="GLP96278.1"/>
    </source>
</evidence>
<dbReference type="RefSeq" id="WP_095505284.1">
    <property type="nucleotide sequence ID" value="NZ_BSNC01000004.1"/>
</dbReference>
<dbReference type="GO" id="GO:0016810">
    <property type="term" value="F:hydrolase activity, acting on carbon-nitrogen (but not peptide) bonds"/>
    <property type="evidence" value="ECO:0007669"/>
    <property type="project" value="InterPro"/>
</dbReference>
<dbReference type="Gene3D" id="2.30.40.10">
    <property type="entry name" value="Urease, subunit C, domain 1"/>
    <property type="match status" value="1"/>
</dbReference>
<organism evidence="3 4">
    <name type="scientific">Paraferrimonas sedimenticola</name>
    <dbReference type="NCBI Taxonomy" id="375674"/>
    <lineage>
        <taxon>Bacteria</taxon>
        <taxon>Pseudomonadati</taxon>
        <taxon>Pseudomonadota</taxon>
        <taxon>Gammaproteobacteria</taxon>
        <taxon>Alteromonadales</taxon>
        <taxon>Ferrimonadaceae</taxon>
        <taxon>Paraferrimonas</taxon>
    </lineage>
</organism>
<evidence type="ECO:0000259" key="2">
    <source>
        <dbReference type="Pfam" id="PF07969"/>
    </source>
</evidence>
<feature type="chain" id="PRO_5041216989" evidence="1">
    <location>
        <begin position="22"/>
        <end position="577"/>
    </location>
</feature>
<dbReference type="SUPFAM" id="SSF51338">
    <property type="entry name" value="Composite domain of metallo-dependent hydrolases"/>
    <property type="match status" value="1"/>
</dbReference>
<sequence>MKPSSIALALAATLAASAASAADTVFLSKNIHTGNAQMPVAQSMAVEGNTIVCIAADDSCKKLATSNTEIVDNGDATIMAGFVDTHLHTRLFGQTHGTMLNLFGFNDKTPEDVENAIREWAAKLGPDEWVIGGGFSAGHFPNPTKERLDELVDGRPALISDNTQHNGWYSTKALEILGIDENFQVPKGGYMPLGEDGKPTGHLQEKAHLATGFVEQHKLYSHQKQEESIAVAARMMNEAGVTSALEAAGGSKEGSDDVYVRMAKKGTLNLRHDITGVFWGGHGDRAQDQAMIDELVERREAVRKAMGSDSHEFLTMNTVKFAIDGTPGAYAHMEEAYLDGTSAEMNYGEENLGWIFNELTERGFRLMLHVEGDAAIRKSLDAFEHANETGDKLDPNARHIMTHLDHVTTAHISRMKTLGIYAQLQYHWGDPADEYFQSVVKKNVPQFILDNSFNAHGMVVNSGVEYGAGPDAPTSPIYKPFDGIEIAMTRQSPGEPDSERLPGQTMTLEQALYGYTLGSAKIMHKDDKIGTLEQGKLADIIVLDRDIHAQAEKDVYQLHQTQVRRTYLDGKLVHKAD</sequence>
<dbReference type="Gene3D" id="3.10.310.70">
    <property type="match status" value="1"/>
</dbReference>
<dbReference type="AlphaFoldDB" id="A0AA37RWD6"/>
<dbReference type="InterPro" id="IPR011059">
    <property type="entry name" value="Metal-dep_hydrolase_composite"/>
</dbReference>
<dbReference type="Gene3D" id="3.20.20.140">
    <property type="entry name" value="Metal-dependent hydrolases"/>
    <property type="match status" value="1"/>
</dbReference>
<protein>
    <submittedName>
        <fullName evidence="3">Amidohydrolase</fullName>
    </submittedName>
</protein>
<dbReference type="PANTHER" id="PTHR22642">
    <property type="entry name" value="IMIDAZOLONEPROPIONASE"/>
    <property type="match status" value="1"/>
</dbReference>
<feature type="signal peptide" evidence="1">
    <location>
        <begin position="1"/>
        <end position="21"/>
    </location>
</feature>
<dbReference type="Pfam" id="PF07969">
    <property type="entry name" value="Amidohydro_3"/>
    <property type="match status" value="1"/>
</dbReference>
<dbReference type="SUPFAM" id="SSF51556">
    <property type="entry name" value="Metallo-dependent hydrolases"/>
    <property type="match status" value="1"/>
</dbReference>
<name>A0AA37RWD6_9GAMM</name>
<proteinExistence type="predicted"/>
<dbReference type="InterPro" id="IPR032466">
    <property type="entry name" value="Metal_Hydrolase"/>
</dbReference>
<evidence type="ECO:0000313" key="4">
    <source>
        <dbReference type="Proteomes" id="UP001161422"/>
    </source>
</evidence>
<comment type="caution">
    <text evidence="3">The sequence shown here is derived from an EMBL/GenBank/DDBJ whole genome shotgun (WGS) entry which is preliminary data.</text>
</comment>
<dbReference type="Proteomes" id="UP001161422">
    <property type="component" value="Unassembled WGS sequence"/>
</dbReference>
<dbReference type="InterPro" id="IPR013108">
    <property type="entry name" value="Amidohydro_3"/>
</dbReference>
<reference evidence="3" key="1">
    <citation type="journal article" date="2014" name="Int. J. Syst. Evol. Microbiol.">
        <title>Complete genome sequence of Corynebacterium casei LMG S-19264T (=DSM 44701T), isolated from a smear-ripened cheese.</title>
        <authorList>
            <consortium name="US DOE Joint Genome Institute (JGI-PGF)"/>
            <person name="Walter F."/>
            <person name="Albersmeier A."/>
            <person name="Kalinowski J."/>
            <person name="Ruckert C."/>
        </authorList>
    </citation>
    <scope>NUCLEOTIDE SEQUENCE</scope>
    <source>
        <strain evidence="3">NBRC 101628</strain>
    </source>
</reference>
<feature type="domain" description="Amidohydrolase 3" evidence="2">
    <location>
        <begin position="69"/>
        <end position="574"/>
    </location>
</feature>
<gene>
    <name evidence="3" type="ORF">GCM10007895_15840</name>
</gene>
<reference evidence="3" key="2">
    <citation type="submission" date="2023-01" db="EMBL/GenBank/DDBJ databases">
        <title>Draft genome sequence of Paraferrimonas sedimenticola strain NBRC 101628.</title>
        <authorList>
            <person name="Sun Q."/>
            <person name="Mori K."/>
        </authorList>
    </citation>
    <scope>NUCLEOTIDE SEQUENCE</scope>
    <source>
        <strain evidence="3">NBRC 101628</strain>
    </source>
</reference>
<keyword evidence="1" id="KW-0732">Signal</keyword>
<dbReference type="PANTHER" id="PTHR22642:SF2">
    <property type="entry name" value="PROTEIN LONG AFTER FAR-RED 3"/>
    <property type="match status" value="1"/>
</dbReference>
<keyword evidence="4" id="KW-1185">Reference proteome</keyword>
<evidence type="ECO:0000256" key="1">
    <source>
        <dbReference type="SAM" id="SignalP"/>
    </source>
</evidence>